<reference evidence="2 3" key="1">
    <citation type="submission" date="2019-06" db="EMBL/GenBank/DDBJ databases">
        <title>Sequencing the genomes of 1000 actinobacteria strains.</title>
        <authorList>
            <person name="Klenk H.-P."/>
        </authorList>
    </citation>
    <scope>NUCLEOTIDE SEQUENCE [LARGE SCALE GENOMIC DNA]</scope>
    <source>
        <strain evidence="2 3">DSM 44826</strain>
    </source>
</reference>
<keyword evidence="1" id="KW-0472">Membrane</keyword>
<comment type="caution">
    <text evidence="2">The sequence shown here is derived from an EMBL/GenBank/DDBJ whole genome shotgun (WGS) entry which is preliminary data.</text>
</comment>
<evidence type="ECO:0000313" key="2">
    <source>
        <dbReference type="EMBL" id="TWF90310.1"/>
    </source>
</evidence>
<dbReference type="EMBL" id="VIWT01000003">
    <property type="protein sequence ID" value="TWF90310.1"/>
    <property type="molecule type" value="Genomic_DNA"/>
</dbReference>
<keyword evidence="3" id="KW-1185">Reference proteome</keyword>
<evidence type="ECO:0000256" key="1">
    <source>
        <dbReference type="SAM" id="Phobius"/>
    </source>
</evidence>
<evidence type="ECO:0000313" key="3">
    <source>
        <dbReference type="Proteomes" id="UP000317940"/>
    </source>
</evidence>
<protein>
    <submittedName>
        <fullName evidence="2">Uncharacterized protein</fullName>
    </submittedName>
</protein>
<feature type="transmembrane region" description="Helical" evidence="1">
    <location>
        <begin position="57"/>
        <end position="79"/>
    </location>
</feature>
<sequence length="94" mass="9598">MTNGLMRRARGPVRLRTHTARILSAAAALGLAVGLTGPLGRTARSLAAQLVLPDSGASVASLALIALALLVTGSAAVAWSHRSSQRADRSEPDC</sequence>
<proteinExistence type="predicted"/>
<keyword evidence="1" id="KW-1133">Transmembrane helix</keyword>
<name>A0A561TT84_9ACTN</name>
<dbReference type="Proteomes" id="UP000317940">
    <property type="component" value="Unassembled WGS sequence"/>
</dbReference>
<accession>A0A561TT84</accession>
<dbReference type="AlphaFoldDB" id="A0A561TT84"/>
<keyword evidence="1" id="KW-0812">Transmembrane</keyword>
<organism evidence="2 3">
    <name type="scientific">Kitasatospora viridis</name>
    <dbReference type="NCBI Taxonomy" id="281105"/>
    <lineage>
        <taxon>Bacteria</taxon>
        <taxon>Bacillati</taxon>
        <taxon>Actinomycetota</taxon>
        <taxon>Actinomycetes</taxon>
        <taxon>Kitasatosporales</taxon>
        <taxon>Streptomycetaceae</taxon>
        <taxon>Kitasatospora</taxon>
    </lineage>
</organism>
<gene>
    <name evidence="2" type="ORF">FHX73_13354</name>
</gene>
<dbReference type="RefSeq" id="WP_145909522.1">
    <property type="nucleotide sequence ID" value="NZ_BAAAMZ010000001.1"/>
</dbReference>